<comment type="similarity">
    <text evidence="2 6">Belongs to the band 7/mec-2 family. HflK subfamily.</text>
</comment>
<name>I8HXS5_9GAMM</name>
<dbReference type="RefSeq" id="WP_007187601.1">
    <property type="nucleotide sequence ID" value="NZ_AKGD01000004.1"/>
</dbReference>
<evidence type="ECO:0000313" key="9">
    <source>
        <dbReference type="EMBL" id="EIT68231.1"/>
    </source>
</evidence>
<protein>
    <recommendedName>
        <fullName evidence="6">Protein HflK</fullName>
    </recommendedName>
</protein>
<dbReference type="Proteomes" id="UP000003704">
    <property type="component" value="Unassembled WGS sequence"/>
</dbReference>
<dbReference type="InterPro" id="IPR001107">
    <property type="entry name" value="Band_7"/>
</dbReference>
<dbReference type="Pfam" id="PF12221">
    <property type="entry name" value="HflK_N"/>
    <property type="match status" value="1"/>
</dbReference>
<evidence type="ECO:0000256" key="5">
    <source>
        <dbReference type="ARBA" id="ARBA00023136"/>
    </source>
</evidence>
<dbReference type="SMART" id="SM00244">
    <property type="entry name" value="PHB"/>
    <property type="match status" value="1"/>
</dbReference>
<evidence type="ECO:0000313" key="10">
    <source>
        <dbReference type="Proteomes" id="UP000003704"/>
    </source>
</evidence>
<proteinExistence type="inferred from homology"/>
<organism evidence="9 10">
    <name type="scientific">Hydrocarboniphaga effusa AP103</name>
    <dbReference type="NCBI Taxonomy" id="1172194"/>
    <lineage>
        <taxon>Bacteria</taxon>
        <taxon>Pseudomonadati</taxon>
        <taxon>Pseudomonadota</taxon>
        <taxon>Gammaproteobacteria</taxon>
        <taxon>Nevskiales</taxon>
        <taxon>Nevskiaceae</taxon>
        <taxon>Hydrocarboniphaga</taxon>
    </lineage>
</organism>
<keyword evidence="10" id="KW-1185">Reference proteome</keyword>
<comment type="caution">
    <text evidence="9">The sequence shown here is derived from an EMBL/GenBank/DDBJ whole genome shotgun (WGS) entry which is preliminary data.</text>
</comment>
<dbReference type="Gene3D" id="3.30.479.30">
    <property type="entry name" value="Band 7 domain"/>
    <property type="match status" value="1"/>
</dbReference>
<dbReference type="InterPro" id="IPR001972">
    <property type="entry name" value="Stomatin_HflK_fam"/>
</dbReference>
<evidence type="ECO:0000256" key="7">
    <source>
        <dbReference type="SAM" id="MobiDB-lite"/>
    </source>
</evidence>
<dbReference type="OrthoDB" id="9779595at2"/>
<dbReference type="CDD" id="cd03404">
    <property type="entry name" value="SPFH_HflK"/>
    <property type="match status" value="1"/>
</dbReference>
<dbReference type="InterPro" id="IPR050710">
    <property type="entry name" value="Band7/mec-2_domain"/>
</dbReference>
<evidence type="ECO:0000256" key="4">
    <source>
        <dbReference type="ARBA" id="ARBA00022989"/>
    </source>
</evidence>
<feature type="compositionally biased region" description="Low complexity" evidence="7">
    <location>
        <begin position="352"/>
        <end position="363"/>
    </location>
</feature>
<accession>I8HXS5</accession>
<keyword evidence="5 6" id="KW-0472">Membrane</keyword>
<dbReference type="InterPro" id="IPR020980">
    <property type="entry name" value="Membrane_HflK_N"/>
</dbReference>
<evidence type="ECO:0000256" key="2">
    <source>
        <dbReference type="ARBA" id="ARBA00006971"/>
    </source>
</evidence>
<dbReference type="InterPro" id="IPR036013">
    <property type="entry name" value="Band_7/SPFH_dom_sf"/>
</dbReference>
<feature type="transmembrane region" description="Helical" evidence="6">
    <location>
        <begin position="58"/>
        <end position="79"/>
    </location>
</feature>
<feature type="region of interest" description="Disordered" evidence="7">
    <location>
        <begin position="345"/>
        <end position="378"/>
    </location>
</feature>
<feature type="domain" description="Band 7" evidence="8">
    <location>
        <begin position="74"/>
        <end position="235"/>
    </location>
</feature>
<dbReference type="EMBL" id="AKGD01000004">
    <property type="protein sequence ID" value="EIT68231.1"/>
    <property type="molecule type" value="Genomic_DNA"/>
</dbReference>
<dbReference type="PANTHER" id="PTHR43327:SF2">
    <property type="entry name" value="MODULATOR OF FTSH PROTEASE HFLK"/>
    <property type="match status" value="1"/>
</dbReference>
<dbReference type="NCBIfam" id="TIGR01933">
    <property type="entry name" value="hflK"/>
    <property type="match status" value="1"/>
</dbReference>
<feature type="region of interest" description="Disordered" evidence="7">
    <location>
        <begin position="1"/>
        <end position="30"/>
    </location>
</feature>
<evidence type="ECO:0000259" key="8">
    <source>
        <dbReference type="SMART" id="SM00244"/>
    </source>
</evidence>
<keyword evidence="4 6" id="KW-1133">Transmembrane helix</keyword>
<dbReference type="Pfam" id="PF01145">
    <property type="entry name" value="Band_7"/>
    <property type="match status" value="1"/>
</dbReference>
<dbReference type="SUPFAM" id="SSF117892">
    <property type="entry name" value="Band 7/SPFH domain"/>
    <property type="match status" value="1"/>
</dbReference>
<dbReference type="PATRIC" id="fig|1172194.4.peg.4526"/>
<sequence>MAWNEPGPNRDPWNQGPGGNKRGDGPPDLDEMLRRLKARLSGKGPRTPGGSSSGVPKALVGLVVALVAGLWLSTGFYVVDEQERGVVMRFGAYARTTDPGWGWHAPWPAEKVEIVNVTQVRQANDRATMLTKDENIVDVELTVQYRVSSAEQYLFSVADPDMTLRQATKSAVRETVGRSEMDFIITEGRQAVADRTKQLLQDRLDMYKCGLIVTEVNLQQAQPPEAVQSAFADAIKAREDQQRVKNEAEAYANDRLPRARGAAARQLEEASAYRDQVVARAEGDASRFSQLVAEYRKAPKVTRDRLYLDTMTQVLSQSSKVLIDVKQGNPMFYLPLDQLLKNSPKADEYDFSNSSGSGANRAAPNPQDSGRTRDRGRQ</sequence>
<dbReference type="STRING" id="1172194.WQQ_46660"/>
<comment type="function">
    <text evidence="6">HflC and HflK could encode or regulate a protease.</text>
</comment>
<dbReference type="InterPro" id="IPR010201">
    <property type="entry name" value="HflK"/>
</dbReference>
<gene>
    <name evidence="9" type="ORF">WQQ_46660</name>
</gene>
<keyword evidence="3 6" id="KW-0812">Transmembrane</keyword>
<dbReference type="PRINTS" id="PR00721">
    <property type="entry name" value="STOMATIN"/>
</dbReference>
<evidence type="ECO:0000256" key="3">
    <source>
        <dbReference type="ARBA" id="ARBA00022692"/>
    </source>
</evidence>
<evidence type="ECO:0000256" key="6">
    <source>
        <dbReference type="RuleBase" id="RU364113"/>
    </source>
</evidence>
<dbReference type="GO" id="GO:0016020">
    <property type="term" value="C:membrane"/>
    <property type="evidence" value="ECO:0007669"/>
    <property type="project" value="UniProtKB-SubCell"/>
</dbReference>
<dbReference type="AlphaFoldDB" id="I8HXS5"/>
<reference evidence="9 10" key="1">
    <citation type="journal article" date="2012" name="J. Bacteriol.">
        <title>Genome Sequence of n-Alkane-Degrading Hydrocarboniphaga effusa Strain AP103T (ATCC BAA-332T).</title>
        <authorList>
            <person name="Chang H.K."/>
            <person name="Zylstra G.J."/>
            <person name="Chae J.C."/>
        </authorList>
    </citation>
    <scope>NUCLEOTIDE SEQUENCE [LARGE SCALE GENOMIC DNA]</scope>
    <source>
        <strain evidence="9 10">AP103</strain>
    </source>
</reference>
<evidence type="ECO:0000256" key="1">
    <source>
        <dbReference type="ARBA" id="ARBA00004167"/>
    </source>
</evidence>
<comment type="subunit">
    <text evidence="6">HflC and HflK may interact to form a multimeric complex.</text>
</comment>
<comment type="subcellular location">
    <subcellularLocation>
        <location evidence="1">Membrane</location>
        <topology evidence="1">Single-pass membrane protein</topology>
    </subcellularLocation>
</comment>
<dbReference type="PANTHER" id="PTHR43327">
    <property type="entry name" value="STOMATIN-LIKE PROTEIN 2, MITOCHONDRIAL"/>
    <property type="match status" value="1"/>
</dbReference>